<dbReference type="EMBL" id="CAFBMF010000010">
    <property type="protein sequence ID" value="CAB4890205.1"/>
    <property type="molecule type" value="Genomic_DNA"/>
</dbReference>
<evidence type="ECO:0000256" key="3">
    <source>
        <dbReference type="ARBA" id="ARBA00022840"/>
    </source>
</evidence>
<dbReference type="SMART" id="SM00382">
    <property type="entry name" value="AAA"/>
    <property type="match status" value="1"/>
</dbReference>
<evidence type="ECO:0000259" key="4">
    <source>
        <dbReference type="SMART" id="SM00382"/>
    </source>
</evidence>
<feature type="domain" description="AAA+ ATPase" evidence="4">
    <location>
        <begin position="261"/>
        <end position="400"/>
    </location>
</feature>
<dbReference type="InterPro" id="IPR000641">
    <property type="entry name" value="CbxX/CfxQ"/>
</dbReference>
<dbReference type="InterPro" id="IPR050773">
    <property type="entry name" value="CbxX/CfxQ_RuBisCO_ESX"/>
</dbReference>
<dbReference type="InterPro" id="IPR003959">
    <property type="entry name" value="ATPase_AAA_core"/>
</dbReference>
<dbReference type="AlphaFoldDB" id="A0A6J6X894"/>
<dbReference type="EMBL" id="CAEZYH010000008">
    <property type="protein sequence ID" value="CAB4710804.1"/>
    <property type="molecule type" value="Genomic_DNA"/>
</dbReference>
<dbReference type="PANTHER" id="PTHR43392">
    <property type="entry name" value="AAA-TYPE ATPASE FAMILY PROTEIN / ANKYRIN REPEAT FAMILY PROTEIN"/>
    <property type="match status" value="1"/>
</dbReference>
<reference evidence="6" key="1">
    <citation type="submission" date="2020-05" db="EMBL/GenBank/DDBJ databases">
        <authorList>
            <person name="Chiriac C."/>
            <person name="Salcher M."/>
            <person name="Ghai R."/>
            <person name="Kavagutti S V."/>
        </authorList>
    </citation>
    <scope>NUCLEOTIDE SEQUENCE</scope>
</reference>
<comment type="similarity">
    <text evidence="1">Belongs to the CbxX/CfxQ family.</text>
</comment>
<dbReference type="Gene3D" id="3.40.50.300">
    <property type="entry name" value="P-loop containing nucleotide triphosphate hydrolases"/>
    <property type="match status" value="1"/>
</dbReference>
<dbReference type="InterPro" id="IPR003593">
    <property type="entry name" value="AAA+_ATPase"/>
</dbReference>
<dbReference type="EMBL" id="CAFBLJ010000016">
    <property type="protein sequence ID" value="CAB4861479.1"/>
    <property type="molecule type" value="Genomic_DNA"/>
</dbReference>
<evidence type="ECO:0000256" key="2">
    <source>
        <dbReference type="ARBA" id="ARBA00022741"/>
    </source>
</evidence>
<dbReference type="PANTHER" id="PTHR43392:SF2">
    <property type="entry name" value="AAA-TYPE ATPASE FAMILY PROTEIN _ ANKYRIN REPEAT FAMILY PROTEIN"/>
    <property type="match status" value="1"/>
</dbReference>
<dbReference type="EMBL" id="CAFAAL010000008">
    <property type="protein sequence ID" value="CAB4793431.1"/>
    <property type="molecule type" value="Genomic_DNA"/>
</dbReference>
<organism evidence="6">
    <name type="scientific">freshwater metagenome</name>
    <dbReference type="NCBI Taxonomy" id="449393"/>
    <lineage>
        <taxon>unclassified sequences</taxon>
        <taxon>metagenomes</taxon>
        <taxon>ecological metagenomes</taxon>
    </lineage>
</organism>
<dbReference type="PRINTS" id="PR00819">
    <property type="entry name" value="CBXCFQXSUPER"/>
</dbReference>
<keyword evidence="3" id="KW-0067">ATP-binding</keyword>
<evidence type="ECO:0000313" key="8">
    <source>
        <dbReference type="EMBL" id="CAB4890205.1"/>
    </source>
</evidence>
<evidence type="ECO:0000256" key="1">
    <source>
        <dbReference type="ARBA" id="ARBA00010378"/>
    </source>
</evidence>
<dbReference type="SUPFAM" id="SSF52540">
    <property type="entry name" value="P-loop containing nucleoside triphosphate hydrolases"/>
    <property type="match status" value="1"/>
</dbReference>
<gene>
    <name evidence="5" type="ORF">UFOPK2658_00392</name>
    <name evidence="6" type="ORF">UFOPK3004_00189</name>
    <name evidence="7" type="ORF">UFOPK3304_00482</name>
    <name evidence="8" type="ORF">UFOPK3494_00287</name>
</gene>
<dbReference type="GO" id="GO:0005524">
    <property type="term" value="F:ATP binding"/>
    <property type="evidence" value="ECO:0007669"/>
    <property type="project" value="UniProtKB-KW"/>
</dbReference>
<dbReference type="GO" id="GO:0016887">
    <property type="term" value="F:ATP hydrolysis activity"/>
    <property type="evidence" value="ECO:0007669"/>
    <property type="project" value="InterPro"/>
</dbReference>
<accession>A0A6J6X894</accession>
<protein>
    <submittedName>
        <fullName evidence="6">Unannotated protein</fullName>
    </submittedName>
</protein>
<evidence type="ECO:0000313" key="6">
    <source>
        <dbReference type="EMBL" id="CAB4793431.1"/>
    </source>
</evidence>
<proteinExistence type="inferred from homology"/>
<name>A0A6J6X894_9ZZZZ</name>
<dbReference type="InterPro" id="IPR027417">
    <property type="entry name" value="P-loop_NTPase"/>
</dbReference>
<evidence type="ECO:0000313" key="7">
    <source>
        <dbReference type="EMBL" id="CAB4861479.1"/>
    </source>
</evidence>
<sequence>MGCFVRLSIEQNQSAQKALSQRWEFGVNLEQCAAKIRNYVIDISSNSHRGSLELGQRLTFIFMMETYRVRLTEGDEQTGPLLSIDLCVAPTASTSEELDWVAKYHRAKKTRLSSYVKQNPNHPELNDLYFSFSTSADSLNKSQLRRIINSMRQIAHDFRHAHNVQFTGLVAPRPTNEDDLDVDSRQGIAKYYKADEDDSNEHLSSEYDVIHEVRNLSTEEILAELDKLIGLEDVKKEIRQIVAAQRVAVRRREMFMRGEQLSPHLVFVGNPGTGKTTVARLLGELYSSIGLLKRGHVVETERSGLVGAYIGSSAIKTRRICKLALDGVLFIDEAYTLINEESEKDYGPEAVATLLTFMENNRGRVALVIAGYPDEMNKLLRSNPGLRSRFDNTVIFDDYDDKELEEIFLEMVAKNDYELSPEAYVAVSNYIQALPNPRPYCFANGREMRKLLNEVVKNQAVYVLNNFDLATATEEQLRLIPGESVPPALVWKSTEHKDNGRNWF</sequence>
<dbReference type="FunFam" id="3.40.50.300:FF:000216">
    <property type="entry name" value="Type VII secretion ATPase EccA"/>
    <property type="match status" value="1"/>
</dbReference>
<dbReference type="Pfam" id="PF00004">
    <property type="entry name" value="AAA"/>
    <property type="match status" value="1"/>
</dbReference>
<keyword evidence="2" id="KW-0547">Nucleotide-binding</keyword>
<dbReference type="Gene3D" id="1.10.8.60">
    <property type="match status" value="1"/>
</dbReference>
<evidence type="ECO:0000313" key="5">
    <source>
        <dbReference type="EMBL" id="CAB4710804.1"/>
    </source>
</evidence>